<dbReference type="AlphaFoldDB" id="A0A0J1B3E4"/>
<protein>
    <submittedName>
        <fullName evidence="1">Uncharacterized protein</fullName>
    </submittedName>
</protein>
<sequence length="41" mass="4848">MGSFWCGLDLNQHSYRELVWVRHDALRLQFLPWPYGSPSSP</sequence>
<keyword evidence="2" id="KW-1185">Reference proteome</keyword>
<evidence type="ECO:0000313" key="2">
    <source>
        <dbReference type="Proteomes" id="UP000036367"/>
    </source>
</evidence>
<dbReference type="STRING" id="595434.RISK_006712"/>
<name>A0A0J1B3E4_RHOIS</name>
<dbReference type="Proteomes" id="UP000036367">
    <property type="component" value="Unassembled WGS sequence"/>
</dbReference>
<proteinExistence type="predicted"/>
<dbReference type="EMBL" id="LECT01000055">
    <property type="protein sequence ID" value="KLU01143.1"/>
    <property type="molecule type" value="Genomic_DNA"/>
</dbReference>
<accession>A0A0J1B3E4</accession>
<comment type="caution">
    <text evidence="1">The sequence shown here is derived from an EMBL/GenBank/DDBJ whole genome shotgun (WGS) entry which is preliminary data.</text>
</comment>
<evidence type="ECO:0000313" key="1">
    <source>
        <dbReference type="EMBL" id="KLU01143.1"/>
    </source>
</evidence>
<organism evidence="1 2">
    <name type="scientific">Rhodopirellula islandica</name>
    <dbReference type="NCBI Taxonomy" id="595434"/>
    <lineage>
        <taxon>Bacteria</taxon>
        <taxon>Pseudomonadati</taxon>
        <taxon>Planctomycetota</taxon>
        <taxon>Planctomycetia</taxon>
        <taxon>Pirellulales</taxon>
        <taxon>Pirellulaceae</taxon>
        <taxon>Rhodopirellula</taxon>
    </lineage>
</organism>
<gene>
    <name evidence="1" type="ORF">RISK_006712</name>
</gene>
<reference evidence="1" key="1">
    <citation type="submission" date="2015-05" db="EMBL/GenBank/DDBJ databases">
        <title>Permanent draft genome of Rhodopirellula islandicus K833.</title>
        <authorList>
            <person name="Kizina J."/>
            <person name="Richter M."/>
            <person name="Glockner F.O."/>
            <person name="Harder J."/>
        </authorList>
    </citation>
    <scope>NUCLEOTIDE SEQUENCE [LARGE SCALE GENOMIC DNA]</scope>
    <source>
        <strain evidence="1">K833</strain>
    </source>
</reference>